<dbReference type="InterPro" id="IPR036388">
    <property type="entry name" value="WH-like_DNA-bd_sf"/>
</dbReference>
<keyword evidence="4" id="KW-0804">Transcription</keyword>
<dbReference type="AlphaFoldDB" id="B0CBN6"/>
<dbReference type="FunFam" id="1.10.10.10:FF:000001">
    <property type="entry name" value="LysR family transcriptional regulator"/>
    <property type="match status" value="1"/>
</dbReference>
<name>B0CBN6_ACAM1</name>
<comment type="similarity">
    <text evidence="1">Belongs to the LysR transcriptional regulatory family.</text>
</comment>
<dbReference type="InterPro" id="IPR000847">
    <property type="entry name" value="LysR_HTH_N"/>
</dbReference>
<evidence type="ECO:0000256" key="3">
    <source>
        <dbReference type="ARBA" id="ARBA00023125"/>
    </source>
</evidence>
<dbReference type="GO" id="GO:0003700">
    <property type="term" value="F:DNA-binding transcription factor activity"/>
    <property type="evidence" value="ECO:0007669"/>
    <property type="project" value="InterPro"/>
</dbReference>
<dbReference type="InterPro" id="IPR005119">
    <property type="entry name" value="LysR_subst-bd"/>
</dbReference>
<dbReference type="Pfam" id="PF00126">
    <property type="entry name" value="HTH_1"/>
    <property type="match status" value="1"/>
</dbReference>
<dbReference type="HOGENOM" id="CLU_039613_16_2_3"/>
<dbReference type="RefSeq" id="WP_012164495.1">
    <property type="nucleotide sequence ID" value="NC_009925.1"/>
</dbReference>
<evidence type="ECO:0000259" key="5">
    <source>
        <dbReference type="PROSITE" id="PS50931"/>
    </source>
</evidence>
<keyword evidence="7" id="KW-1185">Reference proteome</keyword>
<protein>
    <submittedName>
        <fullName evidence="6">Transcriptional regulator, LysR family</fullName>
    </submittedName>
</protein>
<proteinExistence type="inferred from homology"/>
<keyword evidence="2" id="KW-0805">Transcription regulation</keyword>
<feature type="domain" description="HTH lysR-type" evidence="5">
    <location>
        <begin position="1"/>
        <end position="58"/>
    </location>
</feature>
<evidence type="ECO:0000313" key="6">
    <source>
        <dbReference type="EMBL" id="ABW29154.1"/>
    </source>
</evidence>
<reference evidence="6 7" key="1">
    <citation type="journal article" date="2008" name="Proc. Natl. Acad. Sci. U.S.A.">
        <title>Niche adaptation and genome expansion in the chlorophyll d-producing cyanobacterium Acaryochloris marina.</title>
        <authorList>
            <person name="Swingley W.D."/>
            <person name="Chen M."/>
            <person name="Cheung P.C."/>
            <person name="Conrad A.L."/>
            <person name="Dejesa L.C."/>
            <person name="Hao J."/>
            <person name="Honchak B.M."/>
            <person name="Karbach L.E."/>
            <person name="Kurdoglu A."/>
            <person name="Lahiri S."/>
            <person name="Mastrian S.D."/>
            <person name="Miyashita H."/>
            <person name="Page L."/>
            <person name="Ramakrishna P."/>
            <person name="Satoh S."/>
            <person name="Sattley W.M."/>
            <person name="Shimada Y."/>
            <person name="Taylor H.L."/>
            <person name="Tomo T."/>
            <person name="Tsuchiya T."/>
            <person name="Wang Z.T."/>
            <person name="Raymond J."/>
            <person name="Mimuro M."/>
            <person name="Blankenship R.E."/>
            <person name="Touchman J.W."/>
        </authorList>
    </citation>
    <scope>NUCLEOTIDE SEQUENCE [LARGE SCALE GENOMIC DNA]</scope>
    <source>
        <strain evidence="7">MBIC 11017</strain>
    </source>
</reference>
<dbReference type="PROSITE" id="PS50931">
    <property type="entry name" value="HTH_LYSR"/>
    <property type="match status" value="1"/>
</dbReference>
<organism evidence="6 7">
    <name type="scientific">Acaryochloris marina (strain MBIC 11017)</name>
    <dbReference type="NCBI Taxonomy" id="329726"/>
    <lineage>
        <taxon>Bacteria</taxon>
        <taxon>Bacillati</taxon>
        <taxon>Cyanobacteriota</taxon>
        <taxon>Cyanophyceae</taxon>
        <taxon>Acaryochloridales</taxon>
        <taxon>Acaryochloridaceae</taxon>
        <taxon>Acaryochloris</taxon>
    </lineage>
</organism>
<evidence type="ECO:0000256" key="2">
    <source>
        <dbReference type="ARBA" id="ARBA00023015"/>
    </source>
</evidence>
<dbReference type="Gene3D" id="3.40.190.290">
    <property type="match status" value="1"/>
</dbReference>
<dbReference type="SUPFAM" id="SSF53850">
    <property type="entry name" value="Periplasmic binding protein-like II"/>
    <property type="match status" value="1"/>
</dbReference>
<sequence length="302" mass="33687">MDISVLKLFVDVVRQGSFAGAARDRNIDPSSVSRAIAGLEKELDLRLLQRTTRQLSLTEAGKTYFERIEPLIEELQQASEIAADVVGQPKGQLRVTVSASFGLKCIVPLLPQFEQLYPDLTVNLLFSDAVEDLLLNRIDVAIRLGLLRDSTLIAQQLMQTRYRVCASPDYLKQSPPIAVPEDIADHNCLRFPLAGFQSQWLFKDAQGTLTEVPIHGNTVISNGIALQQCVIANMGLALLPNWLINEDLRTGTLVDVLPAYEVTGTDFSTAAWFVYPSRCYVPLKLRVFIEFFKQNVPRLVMP</sequence>
<evidence type="ECO:0000256" key="4">
    <source>
        <dbReference type="ARBA" id="ARBA00023163"/>
    </source>
</evidence>
<dbReference type="InterPro" id="IPR058163">
    <property type="entry name" value="LysR-type_TF_proteobact-type"/>
</dbReference>
<gene>
    <name evidence="6" type="ordered locus">AM1_4174</name>
</gene>
<dbReference type="eggNOG" id="COG0583">
    <property type="taxonomic scope" value="Bacteria"/>
</dbReference>
<dbReference type="GO" id="GO:0003677">
    <property type="term" value="F:DNA binding"/>
    <property type="evidence" value="ECO:0007669"/>
    <property type="project" value="UniProtKB-KW"/>
</dbReference>
<dbReference type="OrthoDB" id="9786526at2"/>
<dbReference type="Proteomes" id="UP000000268">
    <property type="component" value="Chromosome"/>
</dbReference>
<dbReference type="EMBL" id="CP000828">
    <property type="protein sequence ID" value="ABW29154.1"/>
    <property type="molecule type" value="Genomic_DNA"/>
</dbReference>
<dbReference type="PANTHER" id="PTHR30537">
    <property type="entry name" value="HTH-TYPE TRANSCRIPTIONAL REGULATOR"/>
    <property type="match status" value="1"/>
</dbReference>
<dbReference type="PANTHER" id="PTHR30537:SF5">
    <property type="entry name" value="HTH-TYPE TRANSCRIPTIONAL ACTIVATOR TTDR-RELATED"/>
    <property type="match status" value="1"/>
</dbReference>
<dbReference type="InterPro" id="IPR036390">
    <property type="entry name" value="WH_DNA-bd_sf"/>
</dbReference>
<dbReference type="Gene3D" id="1.10.10.10">
    <property type="entry name" value="Winged helix-like DNA-binding domain superfamily/Winged helix DNA-binding domain"/>
    <property type="match status" value="1"/>
</dbReference>
<dbReference type="Pfam" id="PF03466">
    <property type="entry name" value="LysR_substrate"/>
    <property type="match status" value="1"/>
</dbReference>
<dbReference type="CDD" id="cd08422">
    <property type="entry name" value="PBP2_CrgA_like"/>
    <property type="match status" value="1"/>
</dbReference>
<dbReference type="STRING" id="329726.AM1_4174"/>
<evidence type="ECO:0000313" key="7">
    <source>
        <dbReference type="Proteomes" id="UP000000268"/>
    </source>
</evidence>
<evidence type="ECO:0000256" key="1">
    <source>
        <dbReference type="ARBA" id="ARBA00009437"/>
    </source>
</evidence>
<keyword evidence="3" id="KW-0238">DNA-binding</keyword>
<dbReference type="KEGG" id="amr:AM1_4174"/>
<accession>B0CBN6</accession>
<dbReference type="SUPFAM" id="SSF46785">
    <property type="entry name" value="Winged helix' DNA-binding domain"/>
    <property type="match status" value="1"/>
</dbReference>